<organism evidence="2 3">
    <name type="scientific">Zasmidium cellare</name>
    <name type="common">Wine cellar mold</name>
    <name type="synonym">Racodium cellare</name>
    <dbReference type="NCBI Taxonomy" id="395010"/>
    <lineage>
        <taxon>Eukaryota</taxon>
        <taxon>Fungi</taxon>
        <taxon>Dikarya</taxon>
        <taxon>Ascomycota</taxon>
        <taxon>Pezizomycotina</taxon>
        <taxon>Dothideomycetes</taxon>
        <taxon>Dothideomycetidae</taxon>
        <taxon>Mycosphaerellales</taxon>
        <taxon>Mycosphaerellaceae</taxon>
        <taxon>Zasmidium</taxon>
    </lineage>
</organism>
<evidence type="ECO:0000256" key="1">
    <source>
        <dbReference type="SAM" id="MobiDB-lite"/>
    </source>
</evidence>
<proteinExistence type="predicted"/>
<reference evidence="2 3" key="1">
    <citation type="journal article" date="2023" name="G3 (Bethesda)">
        <title>A chromosome-level genome assembly of Zasmidium syzygii isolated from banana leaves.</title>
        <authorList>
            <person name="van Westerhoven A.C."/>
            <person name="Mehrabi R."/>
            <person name="Talebi R."/>
            <person name="Steentjes M.B.F."/>
            <person name="Corcolon B."/>
            <person name="Chong P.A."/>
            <person name="Kema G.H.J."/>
            <person name="Seidl M.F."/>
        </authorList>
    </citation>
    <scope>NUCLEOTIDE SEQUENCE [LARGE SCALE GENOMIC DNA]</scope>
    <source>
        <strain evidence="2 3">P124</strain>
    </source>
</reference>
<gene>
    <name evidence="2" type="ORF">PRZ48_004920</name>
</gene>
<keyword evidence="3" id="KW-1185">Reference proteome</keyword>
<name>A0ABR0ER95_ZASCE</name>
<dbReference type="Proteomes" id="UP001305779">
    <property type="component" value="Unassembled WGS sequence"/>
</dbReference>
<accession>A0ABR0ER95</accession>
<evidence type="ECO:0000313" key="2">
    <source>
        <dbReference type="EMBL" id="KAK4504005.1"/>
    </source>
</evidence>
<evidence type="ECO:0000313" key="3">
    <source>
        <dbReference type="Proteomes" id="UP001305779"/>
    </source>
</evidence>
<feature type="compositionally biased region" description="Acidic residues" evidence="1">
    <location>
        <begin position="191"/>
        <end position="200"/>
    </location>
</feature>
<comment type="caution">
    <text evidence="2">The sequence shown here is derived from an EMBL/GenBank/DDBJ whole genome shotgun (WGS) entry which is preliminary data.</text>
</comment>
<protein>
    <submittedName>
        <fullName evidence="2">Uncharacterized protein</fullName>
    </submittedName>
</protein>
<feature type="compositionally biased region" description="Low complexity" evidence="1">
    <location>
        <begin position="40"/>
        <end position="59"/>
    </location>
</feature>
<dbReference type="EMBL" id="JAXOVC010000003">
    <property type="protein sequence ID" value="KAK4504005.1"/>
    <property type="molecule type" value="Genomic_DNA"/>
</dbReference>
<sequence length="209" mass="22047">MASSQQGGSGSGASTQQDSDSDTIHLAAGNTIPSQGTGTAPAAAPNAATPAEPPASVLAVAPPPAHQASLRGDRWYEDEEWFVWERLAEEPRIPWSVLVVRHNEHFQTRPVLVGGQLVQRGNRTNTALRLHFGGSRNAFQARLNAQNGVGNHLAVATQDEDSAEDEEENDEQEVQGLAQILSNAIEKVESPEDDTDDEGAGGDGAAIAP</sequence>
<feature type="region of interest" description="Disordered" evidence="1">
    <location>
        <begin position="185"/>
        <end position="209"/>
    </location>
</feature>
<feature type="compositionally biased region" description="Low complexity" evidence="1">
    <location>
        <begin position="1"/>
        <end position="18"/>
    </location>
</feature>
<feature type="region of interest" description="Disordered" evidence="1">
    <location>
        <begin position="1"/>
        <end position="59"/>
    </location>
</feature>